<dbReference type="Proteomes" id="UP001169760">
    <property type="component" value="Unassembled WGS sequence"/>
</dbReference>
<comment type="caution">
    <text evidence="1">The sequence shown here is derived from an EMBL/GenBank/DDBJ whole genome shotgun (WGS) entry which is preliminary data.</text>
</comment>
<reference evidence="1" key="1">
    <citation type="submission" date="2023-07" db="EMBL/GenBank/DDBJ databases">
        <title>Genome content predicts the carbon catabolic preferences of heterotrophic bacteria.</title>
        <authorList>
            <person name="Gralka M."/>
        </authorList>
    </citation>
    <scope>NUCLEOTIDE SEQUENCE</scope>
    <source>
        <strain evidence="1">I3M17_2</strain>
    </source>
</reference>
<sequence length="206" mass="23851">MHTKRLKFAEEQFLAAYPGGFAHPEIVAIGKKHNVNKLSDFCQEAFVKNKFKHTDQILEDWIKVISRSSMISMFEKPKFKSFINTRNSDEKKTLVDGLKLALHGKQQQGFELQLELLKIDKLAKWSIITAVPAYYRLQEEIFVKPTTAKGIVNYFELEGITYKPTPSWEFYEKYRAYILEMKKHVSSSLSPNNPAFCGFLMMSLPT</sequence>
<dbReference type="EMBL" id="JAUOPB010000003">
    <property type="protein sequence ID" value="MDO6421817.1"/>
    <property type="molecule type" value="Genomic_DNA"/>
</dbReference>
<organism evidence="1 2">
    <name type="scientific">Saccharophagus degradans</name>
    <dbReference type="NCBI Taxonomy" id="86304"/>
    <lineage>
        <taxon>Bacteria</taxon>
        <taxon>Pseudomonadati</taxon>
        <taxon>Pseudomonadota</taxon>
        <taxon>Gammaproteobacteria</taxon>
        <taxon>Cellvibrionales</taxon>
        <taxon>Cellvibrionaceae</taxon>
        <taxon>Saccharophagus</taxon>
    </lineage>
</organism>
<protein>
    <submittedName>
        <fullName evidence="1">Uncharacterized protein</fullName>
    </submittedName>
</protein>
<gene>
    <name evidence="1" type="ORF">Q4521_04980</name>
</gene>
<dbReference type="AlphaFoldDB" id="A0AAW7X2Q4"/>
<evidence type="ECO:0000313" key="1">
    <source>
        <dbReference type="EMBL" id="MDO6421817.1"/>
    </source>
</evidence>
<accession>A0AAW7X2Q4</accession>
<evidence type="ECO:0000313" key="2">
    <source>
        <dbReference type="Proteomes" id="UP001169760"/>
    </source>
</evidence>
<dbReference type="RefSeq" id="WP_303491485.1">
    <property type="nucleotide sequence ID" value="NZ_JAUOPB010000003.1"/>
</dbReference>
<name>A0AAW7X2Q4_9GAMM</name>
<proteinExistence type="predicted"/>